<dbReference type="Pfam" id="PF13966">
    <property type="entry name" value="zf-RVT"/>
    <property type="match status" value="1"/>
</dbReference>
<dbReference type="EMBL" id="GBRH01159273">
    <property type="protein sequence ID" value="JAE38623.1"/>
    <property type="molecule type" value="Transcribed_RNA"/>
</dbReference>
<feature type="domain" description="Reverse transcriptase zinc-binding" evidence="1">
    <location>
        <begin position="11"/>
        <end position="66"/>
    </location>
</feature>
<organism evidence="2">
    <name type="scientific">Arundo donax</name>
    <name type="common">Giant reed</name>
    <name type="synonym">Donax arundinaceus</name>
    <dbReference type="NCBI Taxonomy" id="35708"/>
    <lineage>
        <taxon>Eukaryota</taxon>
        <taxon>Viridiplantae</taxon>
        <taxon>Streptophyta</taxon>
        <taxon>Embryophyta</taxon>
        <taxon>Tracheophyta</taxon>
        <taxon>Spermatophyta</taxon>
        <taxon>Magnoliopsida</taxon>
        <taxon>Liliopsida</taxon>
        <taxon>Poales</taxon>
        <taxon>Poaceae</taxon>
        <taxon>PACMAD clade</taxon>
        <taxon>Arundinoideae</taxon>
        <taxon>Arundineae</taxon>
        <taxon>Arundo</taxon>
    </lineage>
</organism>
<dbReference type="InterPro" id="IPR026960">
    <property type="entry name" value="RVT-Znf"/>
</dbReference>
<evidence type="ECO:0000313" key="2">
    <source>
        <dbReference type="EMBL" id="JAE38623.1"/>
    </source>
</evidence>
<proteinExistence type="predicted"/>
<reference evidence="2" key="1">
    <citation type="submission" date="2014-09" db="EMBL/GenBank/DDBJ databases">
        <authorList>
            <person name="Magalhaes I.L.F."/>
            <person name="Oliveira U."/>
            <person name="Santos F.R."/>
            <person name="Vidigal T.H.D.A."/>
            <person name="Brescovit A.D."/>
            <person name="Santos A.J."/>
        </authorList>
    </citation>
    <scope>NUCLEOTIDE SEQUENCE</scope>
    <source>
        <tissue evidence="2">Shoot tissue taken approximately 20 cm above the soil surface</tissue>
    </source>
</reference>
<evidence type="ECO:0000259" key="1">
    <source>
        <dbReference type="Pfam" id="PF13966"/>
    </source>
</evidence>
<accession>A0A0A9I0G1</accession>
<protein>
    <recommendedName>
        <fullName evidence="1">Reverse transcriptase zinc-binding domain-containing protein</fullName>
    </recommendedName>
</protein>
<name>A0A0A9I0G1_ARUDO</name>
<sequence>MTWALEKNRCFSTASLYKAITNPGKRDLRCRDIWTAKVPLKVKMFMWLVYKNKIQSTEQLIKKKWQG</sequence>
<dbReference type="AlphaFoldDB" id="A0A0A9I0G1"/>
<reference evidence="2" key="2">
    <citation type="journal article" date="2015" name="Data Brief">
        <title>Shoot transcriptome of the giant reed, Arundo donax.</title>
        <authorList>
            <person name="Barrero R.A."/>
            <person name="Guerrero F.D."/>
            <person name="Moolhuijzen P."/>
            <person name="Goolsby J.A."/>
            <person name="Tidwell J."/>
            <person name="Bellgard S.E."/>
            <person name="Bellgard M.I."/>
        </authorList>
    </citation>
    <scope>NUCLEOTIDE SEQUENCE</scope>
    <source>
        <tissue evidence="2">Shoot tissue taken approximately 20 cm above the soil surface</tissue>
    </source>
</reference>